<dbReference type="Proteomes" id="UP001434883">
    <property type="component" value="Unassembled WGS sequence"/>
</dbReference>
<comment type="caution">
    <text evidence="1">The sequence shown here is derived from an EMBL/GenBank/DDBJ whole genome shotgun (WGS) entry which is preliminary data.</text>
</comment>
<accession>A0ABV0SEV8</accession>
<organism evidence="1 2">
    <name type="scientific">Xenoophorus captivus</name>
    <dbReference type="NCBI Taxonomy" id="1517983"/>
    <lineage>
        <taxon>Eukaryota</taxon>
        <taxon>Metazoa</taxon>
        <taxon>Chordata</taxon>
        <taxon>Craniata</taxon>
        <taxon>Vertebrata</taxon>
        <taxon>Euteleostomi</taxon>
        <taxon>Actinopterygii</taxon>
        <taxon>Neopterygii</taxon>
        <taxon>Teleostei</taxon>
        <taxon>Neoteleostei</taxon>
        <taxon>Acanthomorphata</taxon>
        <taxon>Ovalentaria</taxon>
        <taxon>Atherinomorphae</taxon>
        <taxon>Cyprinodontiformes</taxon>
        <taxon>Goodeidae</taxon>
        <taxon>Xenoophorus</taxon>
    </lineage>
</organism>
<reference evidence="1 2" key="1">
    <citation type="submission" date="2021-06" db="EMBL/GenBank/DDBJ databases">
        <authorList>
            <person name="Palmer J.M."/>
        </authorList>
    </citation>
    <scope>NUCLEOTIDE SEQUENCE [LARGE SCALE GENOMIC DNA]</scope>
    <source>
        <strain evidence="1 2">XC_2019</strain>
        <tissue evidence="1">Muscle</tissue>
    </source>
</reference>
<proteinExistence type="predicted"/>
<protein>
    <submittedName>
        <fullName evidence="1">Uncharacterized protein</fullName>
    </submittedName>
</protein>
<name>A0ABV0SEV8_9TELE</name>
<dbReference type="EMBL" id="JAHRIN010076677">
    <property type="protein sequence ID" value="MEQ2218263.1"/>
    <property type="molecule type" value="Genomic_DNA"/>
</dbReference>
<evidence type="ECO:0000313" key="1">
    <source>
        <dbReference type="EMBL" id="MEQ2218263.1"/>
    </source>
</evidence>
<gene>
    <name evidence="1" type="ORF">XENOCAPTIV_000633</name>
</gene>
<evidence type="ECO:0000313" key="2">
    <source>
        <dbReference type="Proteomes" id="UP001434883"/>
    </source>
</evidence>
<keyword evidence="2" id="KW-1185">Reference proteome</keyword>
<sequence length="146" mass="16410">MSFKLRMLKNNLRTYKVAETSVSLSKVTPVLHCLELKECQPRKKLLIKKPKRSRLPKICSSALEMFYGQARQIFICFPTIPGMFRGVKVRHNVPTASMVFAASCCGDVLFLLKDPLAKYPAAFKCIPSPTHINQTNSSFSGLCRAK</sequence>